<protein>
    <submittedName>
        <fullName evidence="2">Putative secreted protein</fullName>
    </submittedName>
</protein>
<dbReference type="AlphaFoldDB" id="A0A2M4CF95"/>
<dbReference type="EMBL" id="GGFJ01014875">
    <property type="protein sequence ID" value="MBW64016.1"/>
    <property type="molecule type" value="Transcribed_RNA"/>
</dbReference>
<feature type="region of interest" description="Disordered" evidence="1">
    <location>
        <begin position="48"/>
        <end position="67"/>
    </location>
</feature>
<evidence type="ECO:0000313" key="2">
    <source>
        <dbReference type="EMBL" id="MBW64016.1"/>
    </source>
</evidence>
<evidence type="ECO:0000256" key="1">
    <source>
        <dbReference type="SAM" id="MobiDB-lite"/>
    </source>
</evidence>
<sequence length="67" mass="6884">MFVAPAAAAAAAAALDSSADSTQAPLAAFVHEPSLLMRMMTLARDGAGGDGCDETVRWPPTPVPDWK</sequence>
<name>A0A2M4CF95_9DIPT</name>
<organism evidence="2">
    <name type="scientific">Anopheles marajoara</name>
    <dbReference type="NCBI Taxonomy" id="58244"/>
    <lineage>
        <taxon>Eukaryota</taxon>
        <taxon>Metazoa</taxon>
        <taxon>Ecdysozoa</taxon>
        <taxon>Arthropoda</taxon>
        <taxon>Hexapoda</taxon>
        <taxon>Insecta</taxon>
        <taxon>Pterygota</taxon>
        <taxon>Neoptera</taxon>
        <taxon>Endopterygota</taxon>
        <taxon>Diptera</taxon>
        <taxon>Nematocera</taxon>
        <taxon>Culicoidea</taxon>
        <taxon>Culicidae</taxon>
        <taxon>Anophelinae</taxon>
        <taxon>Anopheles</taxon>
    </lineage>
</organism>
<proteinExistence type="predicted"/>
<accession>A0A2M4CF95</accession>
<reference evidence="2" key="1">
    <citation type="submission" date="2018-01" db="EMBL/GenBank/DDBJ databases">
        <title>An insight into the sialome of Amazonian anophelines.</title>
        <authorList>
            <person name="Ribeiro J.M."/>
            <person name="Scarpassa V."/>
            <person name="Calvo E."/>
        </authorList>
    </citation>
    <scope>NUCLEOTIDE SEQUENCE</scope>
    <source>
        <tissue evidence="2">Salivary glands</tissue>
    </source>
</reference>